<protein>
    <submittedName>
        <fullName evidence="1">Uncharacterized protein</fullName>
    </submittedName>
</protein>
<accession>A0A8K0GJ51</accession>
<organism evidence="1 2">
    <name type="scientific">Ignelater luminosus</name>
    <name type="common">Cucubano</name>
    <name type="synonym">Pyrophorus luminosus</name>
    <dbReference type="NCBI Taxonomy" id="2038154"/>
    <lineage>
        <taxon>Eukaryota</taxon>
        <taxon>Metazoa</taxon>
        <taxon>Ecdysozoa</taxon>
        <taxon>Arthropoda</taxon>
        <taxon>Hexapoda</taxon>
        <taxon>Insecta</taxon>
        <taxon>Pterygota</taxon>
        <taxon>Neoptera</taxon>
        <taxon>Endopterygota</taxon>
        <taxon>Coleoptera</taxon>
        <taxon>Polyphaga</taxon>
        <taxon>Elateriformia</taxon>
        <taxon>Elateroidea</taxon>
        <taxon>Elateridae</taxon>
        <taxon>Agrypninae</taxon>
        <taxon>Pyrophorini</taxon>
        <taxon>Ignelater</taxon>
    </lineage>
</organism>
<dbReference type="Proteomes" id="UP000801492">
    <property type="component" value="Unassembled WGS sequence"/>
</dbReference>
<name>A0A8K0GJ51_IGNLU</name>
<dbReference type="EMBL" id="VTPC01001469">
    <property type="protein sequence ID" value="KAF2901859.1"/>
    <property type="molecule type" value="Genomic_DNA"/>
</dbReference>
<dbReference type="AlphaFoldDB" id="A0A8K0GJ51"/>
<evidence type="ECO:0000313" key="2">
    <source>
        <dbReference type="Proteomes" id="UP000801492"/>
    </source>
</evidence>
<reference evidence="1" key="1">
    <citation type="submission" date="2019-08" db="EMBL/GenBank/DDBJ databases">
        <title>The genome of the North American firefly Photinus pyralis.</title>
        <authorList>
            <consortium name="Photinus pyralis genome working group"/>
            <person name="Fallon T.R."/>
            <person name="Sander Lower S.E."/>
            <person name="Weng J.-K."/>
        </authorList>
    </citation>
    <scope>NUCLEOTIDE SEQUENCE</scope>
    <source>
        <strain evidence="1">TRF0915ILg1</strain>
        <tissue evidence="1">Whole body</tissue>
    </source>
</reference>
<comment type="caution">
    <text evidence="1">The sequence shown here is derived from an EMBL/GenBank/DDBJ whole genome shotgun (WGS) entry which is preliminary data.</text>
</comment>
<keyword evidence="2" id="KW-1185">Reference proteome</keyword>
<sequence length="93" mass="9964">MQVLVGREFTPLGTRRFKIYLVLGRLNETVCDGGQRMRPSGSELTVPAIGIGGEKKPANPDHIGGYSVAQPIFSGIETKFGLCLPKFSVAKAS</sequence>
<proteinExistence type="predicted"/>
<dbReference type="OrthoDB" id="2161at2759"/>
<evidence type="ECO:0000313" key="1">
    <source>
        <dbReference type="EMBL" id="KAF2901859.1"/>
    </source>
</evidence>
<gene>
    <name evidence="1" type="ORF">ILUMI_04327</name>
</gene>